<evidence type="ECO:0000256" key="4">
    <source>
        <dbReference type="PROSITE-ProRule" id="PRU00335"/>
    </source>
</evidence>
<keyword evidence="3" id="KW-0804">Transcription</keyword>
<protein>
    <submittedName>
        <fullName evidence="6">TetR/AcrR family transcriptional regulator</fullName>
    </submittedName>
</protein>
<feature type="DNA-binding region" description="H-T-H motif" evidence="4">
    <location>
        <begin position="24"/>
        <end position="43"/>
    </location>
</feature>
<dbReference type="Pfam" id="PF00440">
    <property type="entry name" value="TetR_N"/>
    <property type="match status" value="1"/>
</dbReference>
<keyword evidence="1" id="KW-0805">Transcription regulation</keyword>
<comment type="caution">
    <text evidence="6">The sequence shown here is derived from an EMBL/GenBank/DDBJ whole genome shotgun (WGS) entry which is preliminary data.</text>
</comment>
<evidence type="ECO:0000256" key="2">
    <source>
        <dbReference type="ARBA" id="ARBA00023125"/>
    </source>
</evidence>
<dbReference type="RefSeq" id="WP_219538613.1">
    <property type="nucleotide sequence ID" value="NZ_JAHKRM010000049.1"/>
</dbReference>
<accession>A0ABW4GW98</accession>
<keyword evidence="7" id="KW-1185">Reference proteome</keyword>
<name>A0ABW4GW98_9ACTN</name>
<dbReference type="InterPro" id="IPR001647">
    <property type="entry name" value="HTH_TetR"/>
</dbReference>
<evidence type="ECO:0000313" key="7">
    <source>
        <dbReference type="Proteomes" id="UP001597097"/>
    </source>
</evidence>
<dbReference type="PROSITE" id="PS50977">
    <property type="entry name" value="HTH_TETR_2"/>
    <property type="match status" value="1"/>
</dbReference>
<evidence type="ECO:0000256" key="1">
    <source>
        <dbReference type="ARBA" id="ARBA00023015"/>
    </source>
</evidence>
<evidence type="ECO:0000256" key="3">
    <source>
        <dbReference type="ARBA" id="ARBA00023163"/>
    </source>
</evidence>
<dbReference type="InterPro" id="IPR050109">
    <property type="entry name" value="HTH-type_TetR-like_transc_reg"/>
</dbReference>
<dbReference type="EMBL" id="JBHUCM010000069">
    <property type="protein sequence ID" value="MFD1546753.1"/>
    <property type="molecule type" value="Genomic_DNA"/>
</dbReference>
<sequence length="190" mass="19986">MNTRDRIIDAAEQAIHEYGLAGATTKRIASQAGCSEALLYKHFPGKEALLLAVLLERLPALAPALAALRERLGEGDLAGNLTEFALAAVDFYGRAAGIASGMISDPSLLSTFRDMLAKGATGPHLPIEVLAEVLRAEQRLGRLDGAIDAGAAASLLMGACFHRAHLAFFTDLAQPADAWAAAIVATLIRR</sequence>
<proteinExistence type="predicted"/>
<organism evidence="6 7">
    <name type="scientific">Nonomuraea guangzhouensis</name>
    <dbReference type="NCBI Taxonomy" id="1291555"/>
    <lineage>
        <taxon>Bacteria</taxon>
        <taxon>Bacillati</taxon>
        <taxon>Actinomycetota</taxon>
        <taxon>Actinomycetes</taxon>
        <taxon>Streptosporangiales</taxon>
        <taxon>Streptosporangiaceae</taxon>
        <taxon>Nonomuraea</taxon>
    </lineage>
</organism>
<gene>
    <name evidence="6" type="ORF">ACFSJ0_57625</name>
</gene>
<reference evidence="7" key="1">
    <citation type="journal article" date="2019" name="Int. J. Syst. Evol. Microbiol.">
        <title>The Global Catalogue of Microorganisms (GCM) 10K type strain sequencing project: providing services to taxonomists for standard genome sequencing and annotation.</title>
        <authorList>
            <consortium name="The Broad Institute Genomics Platform"/>
            <consortium name="The Broad Institute Genome Sequencing Center for Infectious Disease"/>
            <person name="Wu L."/>
            <person name="Ma J."/>
        </authorList>
    </citation>
    <scope>NUCLEOTIDE SEQUENCE [LARGE SCALE GENOMIC DNA]</scope>
    <source>
        <strain evidence="7">CGMCC 1.15399</strain>
    </source>
</reference>
<dbReference type="PANTHER" id="PTHR30055">
    <property type="entry name" value="HTH-TYPE TRANSCRIPTIONAL REGULATOR RUTR"/>
    <property type="match status" value="1"/>
</dbReference>
<evidence type="ECO:0000313" key="6">
    <source>
        <dbReference type="EMBL" id="MFD1546753.1"/>
    </source>
</evidence>
<feature type="domain" description="HTH tetR-type" evidence="5">
    <location>
        <begin position="1"/>
        <end position="61"/>
    </location>
</feature>
<dbReference type="Proteomes" id="UP001597097">
    <property type="component" value="Unassembled WGS sequence"/>
</dbReference>
<dbReference type="PANTHER" id="PTHR30055:SF238">
    <property type="entry name" value="MYCOFACTOCIN BIOSYNTHESIS TRANSCRIPTIONAL REGULATOR MFTR-RELATED"/>
    <property type="match status" value="1"/>
</dbReference>
<keyword evidence="2 4" id="KW-0238">DNA-binding</keyword>
<evidence type="ECO:0000259" key="5">
    <source>
        <dbReference type="PROSITE" id="PS50977"/>
    </source>
</evidence>